<dbReference type="Pfam" id="PF00520">
    <property type="entry name" value="Ion_trans"/>
    <property type="match status" value="1"/>
</dbReference>
<comment type="subcellular location">
    <subcellularLocation>
        <location evidence="2">Cytoplasm</location>
        <location evidence="2">Cytoskeleton</location>
        <location evidence="2">Cilium axoneme</location>
    </subcellularLocation>
    <subcellularLocation>
        <location evidence="1">Membrane</location>
        <topology evidence="1">Multi-pass membrane protein</topology>
    </subcellularLocation>
</comment>
<feature type="region of interest" description="Disordered" evidence="11">
    <location>
        <begin position="1054"/>
        <end position="1189"/>
    </location>
</feature>
<feature type="compositionally biased region" description="Low complexity" evidence="11">
    <location>
        <begin position="1158"/>
        <end position="1175"/>
    </location>
</feature>
<evidence type="ECO:0000256" key="12">
    <source>
        <dbReference type="SAM" id="Phobius"/>
    </source>
</evidence>
<evidence type="ECO:0000313" key="16">
    <source>
        <dbReference type="Proteomes" id="UP000275408"/>
    </source>
</evidence>
<accession>A0A3M6U519</accession>
<reference evidence="15 16" key="1">
    <citation type="journal article" date="2018" name="Sci. Rep.">
        <title>Comparative analysis of the Pocillopora damicornis genome highlights role of immune system in coral evolution.</title>
        <authorList>
            <person name="Cunning R."/>
            <person name="Bay R.A."/>
            <person name="Gillette P."/>
            <person name="Baker A.C."/>
            <person name="Traylor-Knowles N."/>
        </authorList>
    </citation>
    <scope>NUCLEOTIDE SEQUENCE [LARGE SCALE GENOMIC DNA]</scope>
    <source>
        <strain evidence="15">RSMAS</strain>
        <tissue evidence="15">Whole animal</tissue>
    </source>
</reference>
<gene>
    <name evidence="15" type="ORF">pdam_00008017</name>
</gene>
<keyword evidence="6 12" id="KW-0472">Membrane</keyword>
<dbReference type="Proteomes" id="UP000275408">
    <property type="component" value="Unassembled WGS sequence"/>
</dbReference>
<dbReference type="InterPro" id="IPR032840">
    <property type="entry name" value="CFAP91_dom"/>
</dbReference>
<evidence type="ECO:0000256" key="7">
    <source>
        <dbReference type="ARBA" id="ARBA00023212"/>
    </source>
</evidence>
<proteinExistence type="inferred from homology"/>
<evidence type="ECO:0000313" key="15">
    <source>
        <dbReference type="EMBL" id="RMX48644.1"/>
    </source>
</evidence>
<dbReference type="AlphaFoldDB" id="A0A3M6U519"/>
<comment type="caution">
    <text evidence="15">The sequence shown here is derived from an EMBL/GenBank/DDBJ whole genome shotgun (WGS) entry which is preliminary data.</text>
</comment>
<feature type="transmembrane region" description="Helical" evidence="12">
    <location>
        <begin position="121"/>
        <end position="143"/>
    </location>
</feature>
<dbReference type="EMBL" id="RCHS01002246">
    <property type="protein sequence ID" value="RMX48644.1"/>
    <property type="molecule type" value="Genomic_DNA"/>
</dbReference>
<evidence type="ECO:0000256" key="1">
    <source>
        <dbReference type="ARBA" id="ARBA00004141"/>
    </source>
</evidence>
<dbReference type="InterPro" id="IPR027359">
    <property type="entry name" value="Volt_channel_dom_sf"/>
</dbReference>
<organism evidence="15 16">
    <name type="scientific">Pocillopora damicornis</name>
    <name type="common">Cauliflower coral</name>
    <name type="synonym">Millepora damicornis</name>
    <dbReference type="NCBI Taxonomy" id="46731"/>
    <lineage>
        <taxon>Eukaryota</taxon>
        <taxon>Metazoa</taxon>
        <taxon>Cnidaria</taxon>
        <taxon>Anthozoa</taxon>
        <taxon>Hexacorallia</taxon>
        <taxon>Scleractinia</taxon>
        <taxon>Astrocoeniina</taxon>
        <taxon>Pocilloporidae</taxon>
        <taxon>Pocillopora</taxon>
    </lineage>
</organism>
<keyword evidence="3" id="KW-0963">Cytoplasm</keyword>
<evidence type="ECO:0000259" key="13">
    <source>
        <dbReference type="Pfam" id="PF00520"/>
    </source>
</evidence>
<dbReference type="SUPFAM" id="SSF81324">
    <property type="entry name" value="Voltage-gated potassium channels"/>
    <property type="match status" value="1"/>
</dbReference>
<feature type="compositionally biased region" description="Basic and acidic residues" evidence="11">
    <location>
        <begin position="1078"/>
        <end position="1092"/>
    </location>
</feature>
<keyword evidence="4 12" id="KW-0812">Transmembrane</keyword>
<keyword evidence="16" id="KW-1185">Reference proteome</keyword>
<evidence type="ECO:0000256" key="11">
    <source>
        <dbReference type="SAM" id="MobiDB-lite"/>
    </source>
</evidence>
<evidence type="ECO:0000256" key="9">
    <source>
        <dbReference type="ARBA" id="ARBA00029468"/>
    </source>
</evidence>
<feature type="transmembrane region" description="Helical" evidence="12">
    <location>
        <begin position="155"/>
        <end position="177"/>
    </location>
</feature>
<dbReference type="PANTHER" id="PTHR22455:SF10">
    <property type="entry name" value="CILIA- AND FLAGELLA-ASSOCIATED PROTEIN 91"/>
    <property type="match status" value="1"/>
</dbReference>
<evidence type="ECO:0000256" key="4">
    <source>
        <dbReference type="ARBA" id="ARBA00022692"/>
    </source>
</evidence>
<dbReference type="PANTHER" id="PTHR22455">
    <property type="entry name" value="CILIA- AND FLAGELLA-ASSOCIATED PROTEIN 91"/>
    <property type="match status" value="1"/>
</dbReference>
<evidence type="ECO:0000256" key="6">
    <source>
        <dbReference type="ARBA" id="ARBA00023136"/>
    </source>
</evidence>
<keyword evidence="5 12" id="KW-1133">Transmembrane helix</keyword>
<evidence type="ECO:0000259" key="14">
    <source>
        <dbReference type="Pfam" id="PF14738"/>
    </source>
</evidence>
<sequence>MVVIVMNSFVIGFETVEEWKVPHKNVFKALDELFLAIYTMEFLMKLYAEPRGYWKSSYNRFDFSILALSYVQVIMDELNVGDKILTPLRLLRAARTLRTISFIEGLQVLVTALIDTIRNSVLNVVILLAMLMAFFAVVGYYIFGYEEETGDKENWGTLSTAMLTLFTFVTVDGWTEIQKDLDKRPYSQWFTVIFIFLGHFIFTNLFIGIIIMNIHEATEKFITQQRQEREAILQMKKDFLFQRQRDDVREMLEKQKNSQYANFEEMTQSFQQTLRHDDYVIMSDPCANLTWIEAFLTTTDHLDLYTYRCQQIQFQIANVLADMAEMKLKEKEQQEDAVQASALPRGMQLFMRAKAAMAKKKCEYFFTLKLPYSSREKAMSSTQTVTQGKLQNSRTHDYLYDPLYTLSSDRDHARATFKAHTGTDRIKRVPHFKTMFSDLRHYPRYSIHLEVTDPVPKFIPRQWRGYADQDREALIRYTKFNYDPSVQVPPKHHEKVHVSGTDRYKFFRRPIIPFLQQVPPDVLLQSSKMDPLAAPEMEAERPPTPATRTVEVQTDYRDSETQTDPYTPEYVVRPGSQPELLTLATLSYGHGLPAGLAEVEMIERARAKRAWEATLPALNDTENLEKRKRMMDEQERREWSFREQEIEKSNKQQEKDKKFQRIQTEHIKTVRKLNEKRRTVEGKLERRDIVRDYSKFDSQTYAPMSRVGVFVDRGSEQYNVKSFHLNTYQGLLELEASLPDFVTQPRIQAPKPKSSGKGGFVKRKQRRQRELEEVANAIELAKKPPEPEKPLKFLVKVEKPIPRPPTPSVQVPSQLEEEQELALIFLQKVIRGRAIQNMMFEGKEKRLELIQELRSTHALQEAGQVEKRNERQAVLSLQRQRRLDTNKESFVEEALAQMEGSTLADMFDFLSKELIRLQEERRIHAFAMLAERQRRIREAEEGGRRQLEERRRREEDEIFKQVVKVHQSTVDTYLEDIIMGAIDKTAEEQARKEIQDQAEKINQIAYDMEKTRTRLQSEEIVAELVTSFLLPEVQKITMRENVKRSQRKHLLAAHRIIHGETEPVMEQYPQPEPPMEVKQPEKQPDEPVEPERPPSGQVSSRPPSGQKPSSRPSSMKSSPSRPVSGKSHKSDVGSSKQPSRTASPKSEQSSRAGSPKTRGSSRPSTARSRPHSSPSRPSPEPSNATDEAS</sequence>
<feature type="region of interest" description="Disordered" evidence="11">
    <location>
        <begin position="746"/>
        <end position="767"/>
    </location>
</feature>
<feature type="region of interest" description="Disordered" evidence="11">
    <location>
        <begin position="640"/>
        <end position="659"/>
    </location>
</feature>
<dbReference type="InterPro" id="IPR005821">
    <property type="entry name" value="Ion_trans_dom"/>
</dbReference>
<feature type="compositionally biased region" description="Polar residues" evidence="11">
    <location>
        <begin position="1132"/>
        <end position="1152"/>
    </location>
</feature>
<feature type="region of interest" description="Disordered" evidence="11">
    <location>
        <begin position="535"/>
        <end position="572"/>
    </location>
</feature>
<evidence type="ECO:0000256" key="5">
    <source>
        <dbReference type="ARBA" id="ARBA00022989"/>
    </source>
</evidence>
<dbReference type="Pfam" id="PF14738">
    <property type="entry name" value="CFAP91"/>
    <property type="match status" value="1"/>
</dbReference>
<dbReference type="STRING" id="46731.A0A3M6U519"/>
<feature type="domain" description="CFAP91" evidence="14">
    <location>
        <begin position="552"/>
        <end position="677"/>
    </location>
</feature>
<dbReference type="Gene3D" id="1.10.287.70">
    <property type="match status" value="1"/>
</dbReference>
<evidence type="ECO:0000256" key="2">
    <source>
        <dbReference type="ARBA" id="ARBA00004430"/>
    </source>
</evidence>
<protein>
    <recommendedName>
        <fullName evidence="10">Cilia- and flagella-associated protein 91</fullName>
    </recommendedName>
</protein>
<dbReference type="OrthoDB" id="416585at2759"/>
<dbReference type="GO" id="GO:0005216">
    <property type="term" value="F:monoatomic ion channel activity"/>
    <property type="evidence" value="ECO:0007669"/>
    <property type="project" value="InterPro"/>
</dbReference>
<dbReference type="InterPro" id="IPR026720">
    <property type="entry name" value="CFAP91"/>
</dbReference>
<dbReference type="GO" id="GO:0016020">
    <property type="term" value="C:membrane"/>
    <property type="evidence" value="ECO:0007669"/>
    <property type="project" value="UniProtKB-SubCell"/>
</dbReference>
<evidence type="ECO:0000256" key="3">
    <source>
        <dbReference type="ARBA" id="ARBA00022490"/>
    </source>
</evidence>
<feature type="transmembrane region" description="Helical" evidence="12">
    <location>
        <begin position="189"/>
        <end position="212"/>
    </location>
</feature>
<comment type="similarity">
    <text evidence="9">Belongs to the CFAP91 family.</text>
</comment>
<evidence type="ECO:0000256" key="10">
    <source>
        <dbReference type="ARBA" id="ARBA00029555"/>
    </source>
</evidence>
<feature type="compositionally biased region" description="Low complexity" evidence="11">
    <location>
        <begin position="1107"/>
        <end position="1124"/>
    </location>
</feature>
<dbReference type="GO" id="GO:0005930">
    <property type="term" value="C:axoneme"/>
    <property type="evidence" value="ECO:0007669"/>
    <property type="project" value="UniProtKB-SubCell"/>
</dbReference>
<keyword evidence="8" id="KW-0966">Cell projection</keyword>
<evidence type="ECO:0000256" key="8">
    <source>
        <dbReference type="ARBA" id="ARBA00023273"/>
    </source>
</evidence>
<dbReference type="Gene3D" id="1.20.120.350">
    <property type="entry name" value="Voltage-gated potassium channels. Chain C"/>
    <property type="match status" value="1"/>
</dbReference>
<keyword evidence="7" id="KW-0206">Cytoskeleton</keyword>
<feature type="domain" description="Ion transport" evidence="13">
    <location>
        <begin position="1"/>
        <end position="220"/>
    </location>
</feature>
<name>A0A3M6U519_POCDA</name>